<evidence type="ECO:0000313" key="5">
    <source>
        <dbReference type="EMBL" id="GIE44315.1"/>
    </source>
</evidence>
<evidence type="ECO:0000256" key="1">
    <source>
        <dbReference type="ARBA" id="ARBA00022801"/>
    </source>
</evidence>
<organism evidence="6 7">
    <name type="scientific">Actinoplanes lobatus</name>
    <dbReference type="NCBI Taxonomy" id="113568"/>
    <lineage>
        <taxon>Bacteria</taxon>
        <taxon>Bacillati</taxon>
        <taxon>Actinomycetota</taxon>
        <taxon>Actinomycetes</taxon>
        <taxon>Micromonosporales</taxon>
        <taxon>Micromonosporaceae</taxon>
        <taxon>Actinoplanes</taxon>
    </lineage>
</organism>
<dbReference type="EMBL" id="BOMP01000124">
    <property type="protein sequence ID" value="GIE44315.1"/>
    <property type="molecule type" value="Genomic_DNA"/>
</dbReference>
<dbReference type="Gene3D" id="3.40.50.1820">
    <property type="entry name" value="alpha/beta hydrolase"/>
    <property type="match status" value="1"/>
</dbReference>
<dbReference type="GO" id="GO:0016787">
    <property type="term" value="F:hydrolase activity"/>
    <property type="evidence" value="ECO:0007669"/>
    <property type="project" value="UniProtKB-KW"/>
</dbReference>
<accession>A0A7W7HK00</accession>
<dbReference type="Proteomes" id="UP000631312">
    <property type="component" value="Unassembled WGS sequence"/>
</dbReference>
<proteinExistence type="predicted"/>
<evidence type="ECO:0000259" key="4">
    <source>
        <dbReference type="Pfam" id="PF20434"/>
    </source>
</evidence>
<dbReference type="EMBL" id="JACHNC010000001">
    <property type="protein sequence ID" value="MBB4751958.1"/>
    <property type="molecule type" value="Genomic_DNA"/>
</dbReference>
<dbReference type="AlphaFoldDB" id="A0A7W7HK00"/>
<reference evidence="6 7" key="1">
    <citation type="submission" date="2020-08" db="EMBL/GenBank/DDBJ databases">
        <title>Sequencing the genomes of 1000 actinobacteria strains.</title>
        <authorList>
            <person name="Klenk H.-P."/>
        </authorList>
    </citation>
    <scope>NUCLEOTIDE SEQUENCE [LARGE SCALE GENOMIC DNA]</scope>
    <source>
        <strain evidence="6 7">DSM 43150</strain>
    </source>
</reference>
<keyword evidence="3" id="KW-0472">Membrane</keyword>
<dbReference type="InterPro" id="IPR029058">
    <property type="entry name" value="AB_hydrolase_fold"/>
</dbReference>
<dbReference type="InterPro" id="IPR049492">
    <property type="entry name" value="BD-FAE-like_dom"/>
</dbReference>
<feature type="region of interest" description="Disordered" evidence="2">
    <location>
        <begin position="369"/>
        <end position="389"/>
    </location>
</feature>
<dbReference type="InterPro" id="IPR050300">
    <property type="entry name" value="GDXG_lipolytic_enzyme"/>
</dbReference>
<keyword evidence="1" id="KW-0378">Hydrolase</keyword>
<dbReference type="SUPFAM" id="SSF53474">
    <property type="entry name" value="alpha/beta-Hydrolases"/>
    <property type="match status" value="1"/>
</dbReference>
<comment type="caution">
    <text evidence="6">The sequence shown here is derived from an EMBL/GenBank/DDBJ whole genome shotgun (WGS) entry which is preliminary data.</text>
</comment>
<feature type="compositionally biased region" description="Basic and acidic residues" evidence="2">
    <location>
        <begin position="375"/>
        <end position="389"/>
    </location>
</feature>
<reference evidence="5 8" key="2">
    <citation type="submission" date="2021-01" db="EMBL/GenBank/DDBJ databases">
        <title>Whole genome shotgun sequence of Actinoplanes lobatus NBRC 12513.</title>
        <authorList>
            <person name="Komaki H."/>
            <person name="Tamura T."/>
        </authorList>
    </citation>
    <scope>NUCLEOTIDE SEQUENCE [LARGE SCALE GENOMIC DNA]</scope>
    <source>
        <strain evidence="5 8">NBRC 12513</strain>
    </source>
</reference>
<keyword evidence="8" id="KW-1185">Reference proteome</keyword>
<dbReference type="RefSeq" id="WP_188123904.1">
    <property type="nucleotide sequence ID" value="NZ_BOMP01000124.1"/>
</dbReference>
<evidence type="ECO:0000256" key="2">
    <source>
        <dbReference type="SAM" id="MobiDB-lite"/>
    </source>
</evidence>
<keyword evidence="3" id="KW-0812">Transmembrane</keyword>
<dbReference type="PANTHER" id="PTHR48081:SF33">
    <property type="entry name" value="KYNURENINE FORMAMIDASE"/>
    <property type="match status" value="1"/>
</dbReference>
<feature type="transmembrane region" description="Helical" evidence="3">
    <location>
        <begin position="35"/>
        <end position="57"/>
    </location>
</feature>
<dbReference type="Pfam" id="PF20434">
    <property type="entry name" value="BD-FAE"/>
    <property type="match status" value="1"/>
</dbReference>
<feature type="transmembrane region" description="Helical" evidence="3">
    <location>
        <begin position="69"/>
        <end position="88"/>
    </location>
</feature>
<feature type="transmembrane region" description="Helical" evidence="3">
    <location>
        <begin position="6"/>
        <end position="23"/>
    </location>
</feature>
<name>A0A7W7HK00_9ACTN</name>
<gene>
    <name evidence="5" type="ORF">Alo02nite_72130</name>
    <name evidence="6" type="ORF">BJ964_006119</name>
</gene>
<protein>
    <submittedName>
        <fullName evidence="6">Acetyl esterase/lipase</fullName>
    </submittedName>
</protein>
<feature type="domain" description="BD-FAE-like" evidence="4">
    <location>
        <begin position="147"/>
        <end position="259"/>
    </location>
</feature>
<evidence type="ECO:0000256" key="3">
    <source>
        <dbReference type="SAM" id="Phobius"/>
    </source>
</evidence>
<keyword evidence="3" id="KW-1133">Transmembrane helix</keyword>
<sequence>MPFGFVFPVVLLTVATLAVLVLPRRPRVLGGVGMWAGLVLSELSQLAFYLLALTTVLSVAGGDITSPAGWIMVAVAVLCLAGLALIFARGLRARAVVRDFLRTAGLAAPQRRWPWARIMLTPFLRRRGDVEHLRGLDYGPGGRRQQLDLYRRRSAPAGAPILIHFHGGHFATGRKDSQSLPLLYQLAARGWVCISANYRLKPEFGFHDHLSDAKRVIAWAREHGPEYGGDPATVIVAGSSAGAYLAALCALTPGDPRFQPGFEAADTGVAAAVSLGGYLGELDRDLDVPTSPEGYLRPDAPPFLIVHGGNDLMVPAAAARGFAERLAAVSTSPVHFLELPYGQHTFDLFHSPRFEAVIDAVAAFGAAAKTSSRGGETKRPESDTGEVFH</sequence>
<dbReference type="Proteomes" id="UP000590511">
    <property type="component" value="Unassembled WGS sequence"/>
</dbReference>
<evidence type="ECO:0000313" key="7">
    <source>
        <dbReference type="Proteomes" id="UP000590511"/>
    </source>
</evidence>
<evidence type="ECO:0000313" key="8">
    <source>
        <dbReference type="Proteomes" id="UP000631312"/>
    </source>
</evidence>
<dbReference type="PANTHER" id="PTHR48081">
    <property type="entry name" value="AB HYDROLASE SUPERFAMILY PROTEIN C4A8.06C"/>
    <property type="match status" value="1"/>
</dbReference>
<evidence type="ECO:0000313" key="6">
    <source>
        <dbReference type="EMBL" id="MBB4751958.1"/>
    </source>
</evidence>